<dbReference type="EMBL" id="LR134516">
    <property type="protein sequence ID" value="VEJ22246.1"/>
    <property type="molecule type" value="Genomic_DNA"/>
</dbReference>
<keyword evidence="8" id="KW-0732">Signal</keyword>
<dbReference type="STRING" id="326522.BWD08_04695"/>
<evidence type="ECO:0000313" key="10">
    <source>
        <dbReference type="Proteomes" id="UP000268229"/>
    </source>
</evidence>
<dbReference type="GO" id="GO:0022900">
    <property type="term" value="P:electron transport chain"/>
    <property type="evidence" value="ECO:0007669"/>
    <property type="project" value="InterPro"/>
</dbReference>
<dbReference type="RefSeq" id="WP_107928453.1">
    <property type="nucleotide sequence ID" value="NZ_JBGNXI010000002.1"/>
</dbReference>
<dbReference type="SUPFAM" id="SSF47175">
    <property type="entry name" value="Cytochromes"/>
    <property type="match status" value="1"/>
</dbReference>
<dbReference type="PIRSF" id="PIRSF000027">
    <property type="entry name" value="Cytc_c_prime"/>
    <property type="match status" value="1"/>
</dbReference>
<evidence type="ECO:0000256" key="2">
    <source>
        <dbReference type="ARBA" id="ARBA00022617"/>
    </source>
</evidence>
<dbReference type="GO" id="GO:0020037">
    <property type="term" value="F:heme binding"/>
    <property type="evidence" value="ECO:0007669"/>
    <property type="project" value="InterPro"/>
</dbReference>
<evidence type="ECO:0000256" key="1">
    <source>
        <dbReference type="ARBA" id="ARBA00022448"/>
    </source>
</evidence>
<dbReference type="Proteomes" id="UP000268229">
    <property type="component" value="Chromosome"/>
</dbReference>
<dbReference type="PRINTS" id="PR00608">
    <property type="entry name" value="CYTCHROMECII"/>
</dbReference>
<evidence type="ECO:0000256" key="4">
    <source>
        <dbReference type="ARBA" id="ARBA00022982"/>
    </source>
</evidence>
<dbReference type="GO" id="GO:0042597">
    <property type="term" value="C:periplasmic space"/>
    <property type="evidence" value="ECO:0007669"/>
    <property type="project" value="InterPro"/>
</dbReference>
<evidence type="ECO:0000256" key="3">
    <source>
        <dbReference type="ARBA" id="ARBA00022723"/>
    </source>
</evidence>
<dbReference type="GO" id="GO:0005506">
    <property type="term" value="F:iron ion binding"/>
    <property type="evidence" value="ECO:0007669"/>
    <property type="project" value="InterPro"/>
</dbReference>
<accession>A0A448UEA9</accession>
<evidence type="ECO:0000256" key="5">
    <source>
        <dbReference type="ARBA" id="ARBA00023004"/>
    </source>
</evidence>
<dbReference type="OrthoDB" id="5520910at2"/>
<gene>
    <name evidence="9" type="ORF">NCTC12227_02033</name>
</gene>
<dbReference type="InterPro" id="IPR015984">
    <property type="entry name" value="Cyt_c_prime_subgr"/>
</dbReference>
<name>A0A448UEA9_9NEIS</name>
<dbReference type="Gene3D" id="1.20.120.10">
    <property type="entry name" value="Cytochrome c/b562"/>
    <property type="match status" value="1"/>
</dbReference>
<feature type="binding site" description="covalent" evidence="7">
    <location>
        <position position="139"/>
    </location>
    <ligand>
        <name>heme c</name>
        <dbReference type="ChEBI" id="CHEBI:61717"/>
    </ligand>
</feature>
<dbReference type="InterPro" id="IPR010980">
    <property type="entry name" value="Cyt_c/b562"/>
</dbReference>
<sequence length="145" mass="16013">MKKCFWALLCLSLAAPLVHADAGDIKARQQYMKDWRGLNKKMGAIIKKSDAQSFPAKEFALLAVQLNETANEPWQHYDADSRGEGSDAKAAVWEKPQEFQAAIKRFTDAAAELDKAAKTGSYDAVKVSFGKVGQSCKACHDKFKD</sequence>
<evidence type="ECO:0000256" key="7">
    <source>
        <dbReference type="PIRSR" id="PIRSR000027-2"/>
    </source>
</evidence>
<organism evidence="9 10">
    <name type="scientific">Neisseria animaloris</name>
    <dbReference type="NCBI Taxonomy" id="326522"/>
    <lineage>
        <taxon>Bacteria</taxon>
        <taxon>Pseudomonadati</taxon>
        <taxon>Pseudomonadota</taxon>
        <taxon>Betaproteobacteria</taxon>
        <taxon>Neisseriales</taxon>
        <taxon>Neisseriaceae</taxon>
        <taxon>Neisseria</taxon>
    </lineage>
</organism>
<feature type="chain" id="PRO_5019139683" evidence="8">
    <location>
        <begin position="21"/>
        <end position="145"/>
    </location>
</feature>
<feature type="binding site" description="axial binding residue" evidence="6">
    <location>
        <position position="140"/>
    </location>
    <ligand>
        <name>heme c</name>
        <dbReference type="ChEBI" id="CHEBI:61717"/>
    </ligand>
    <ligandPart>
        <name>Fe</name>
        <dbReference type="ChEBI" id="CHEBI:18248"/>
    </ligandPart>
</feature>
<feature type="signal peptide" evidence="8">
    <location>
        <begin position="1"/>
        <end position="20"/>
    </location>
</feature>
<dbReference type="PROSITE" id="PS51009">
    <property type="entry name" value="CYTCII"/>
    <property type="match status" value="1"/>
</dbReference>
<dbReference type="InterPro" id="IPR002321">
    <property type="entry name" value="Cyt_c_II"/>
</dbReference>
<proteinExistence type="predicted"/>
<evidence type="ECO:0000256" key="6">
    <source>
        <dbReference type="PIRSR" id="PIRSR000027-1"/>
    </source>
</evidence>
<keyword evidence="2 7" id="KW-0349">Heme</keyword>
<keyword evidence="5 6" id="KW-0408">Iron</keyword>
<reference evidence="9 10" key="1">
    <citation type="submission" date="2018-12" db="EMBL/GenBank/DDBJ databases">
        <authorList>
            <consortium name="Pathogen Informatics"/>
        </authorList>
    </citation>
    <scope>NUCLEOTIDE SEQUENCE [LARGE SCALE GENOMIC DNA]</scope>
    <source>
        <strain evidence="9 10">NCTC12227</strain>
    </source>
</reference>
<dbReference type="AlphaFoldDB" id="A0A448UEA9"/>
<feature type="binding site" description="covalent" evidence="7">
    <location>
        <position position="136"/>
    </location>
    <ligand>
        <name>heme c</name>
        <dbReference type="ChEBI" id="CHEBI:61717"/>
    </ligand>
</feature>
<dbReference type="InterPro" id="IPR012127">
    <property type="entry name" value="Cyt_c_prime"/>
</dbReference>
<evidence type="ECO:0000313" key="9">
    <source>
        <dbReference type="EMBL" id="VEJ22246.1"/>
    </source>
</evidence>
<keyword evidence="10" id="KW-1185">Reference proteome</keyword>
<keyword evidence="3 6" id="KW-0479">Metal-binding</keyword>
<dbReference type="Pfam" id="PF01322">
    <property type="entry name" value="Cytochrom_C_2"/>
    <property type="match status" value="1"/>
</dbReference>
<keyword evidence="1" id="KW-0813">Transport</keyword>
<protein>
    <submittedName>
        <fullName evidence="9">Cytochrome c</fullName>
    </submittedName>
</protein>
<comment type="PTM">
    <text evidence="7">Binds 1 heme group per subunit.</text>
</comment>
<dbReference type="KEGG" id="nani:NCTC12227_02033"/>
<evidence type="ECO:0000256" key="8">
    <source>
        <dbReference type="SAM" id="SignalP"/>
    </source>
</evidence>
<dbReference type="GO" id="GO:0009055">
    <property type="term" value="F:electron transfer activity"/>
    <property type="evidence" value="ECO:0007669"/>
    <property type="project" value="InterPro"/>
</dbReference>
<keyword evidence="4" id="KW-0249">Electron transport</keyword>